<comment type="similarity">
    <text evidence="2">Belongs to the UPP synthase family.</text>
</comment>
<comment type="caution">
    <text evidence="3">The sequence shown here is derived from an EMBL/GenBank/DDBJ whole genome shotgun (WGS) entry which is preliminary data.</text>
</comment>
<dbReference type="GO" id="GO:0009409">
    <property type="term" value="P:response to cold"/>
    <property type="evidence" value="ECO:0007669"/>
    <property type="project" value="TreeGrafter"/>
</dbReference>
<dbReference type="SUPFAM" id="SSF64005">
    <property type="entry name" value="Undecaprenyl diphosphate synthase"/>
    <property type="match status" value="1"/>
</dbReference>
<dbReference type="GO" id="GO:0009668">
    <property type="term" value="P:plastid membrane organization"/>
    <property type="evidence" value="ECO:0007669"/>
    <property type="project" value="TreeGrafter"/>
</dbReference>
<gene>
    <name evidence="3" type="ORF">Cgig2_024726</name>
</gene>
<proteinExistence type="inferred from homology"/>
<organism evidence="3 4">
    <name type="scientific">Carnegiea gigantea</name>
    <dbReference type="NCBI Taxonomy" id="171969"/>
    <lineage>
        <taxon>Eukaryota</taxon>
        <taxon>Viridiplantae</taxon>
        <taxon>Streptophyta</taxon>
        <taxon>Embryophyta</taxon>
        <taxon>Tracheophyta</taxon>
        <taxon>Spermatophyta</taxon>
        <taxon>Magnoliopsida</taxon>
        <taxon>eudicotyledons</taxon>
        <taxon>Gunneridae</taxon>
        <taxon>Pentapetalae</taxon>
        <taxon>Caryophyllales</taxon>
        <taxon>Cactineae</taxon>
        <taxon>Cactaceae</taxon>
        <taxon>Cactoideae</taxon>
        <taxon>Echinocereeae</taxon>
        <taxon>Carnegiea</taxon>
    </lineage>
</organism>
<dbReference type="GO" id="GO:0009570">
    <property type="term" value="C:chloroplast stroma"/>
    <property type="evidence" value="ECO:0007669"/>
    <property type="project" value="TreeGrafter"/>
</dbReference>
<name>A0A9Q1JSN0_9CARY</name>
<dbReference type="OrthoDB" id="4173905at2759"/>
<dbReference type="EC" id="2.5.1.-" evidence="2"/>
<dbReference type="AlphaFoldDB" id="A0A9Q1JSN0"/>
<dbReference type="Gene3D" id="3.40.1180.10">
    <property type="entry name" value="Decaprenyl diphosphate synthase-like"/>
    <property type="match status" value="1"/>
</dbReference>
<evidence type="ECO:0000256" key="2">
    <source>
        <dbReference type="RuleBase" id="RU363018"/>
    </source>
</evidence>
<dbReference type="PANTHER" id="PTHR10291:SF0">
    <property type="entry name" value="DEHYDRODOLICHYL DIPHOSPHATE SYNTHASE 2"/>
    <property type="match status" value="1"/>
</dbReference>
<reference evidence="3" key="1">
    <citation type="submission" date="2022-04" db="EMBL/GenBank/DDBJ databases">
        <title>Carnegiea gigantea Genome sequencing and assembly v2.</title>
        <authorList>
            <person name="Copetti D."/>
            <person name="Sanderson M.J."/>
            <person name="Burquez A."/>
            <person name="Wojciechowski M.F."/>
        </authorList>
    </citation>
    <scope>NUCLEOTIDE SEQUENCE</scope>
    <source>
        <strain evidence="3">SGP5-SGP5p</strain>
        <tissue evidence="3">Aerial part</tissue>
    </source>
</reference>
<dbReference type="Pfam" id="PF01255">
    <property type="entry name" value="Prenyltransf"/>
    <property type="match status" value="1"/>
</dbReference>
<evidence type="ECO:0000313" key="4">
    <source>
        <dbReference type="Proteomes" id="UP001153076"/>
    </source>
</evidence>
<keyword evidence="1 2" id="KW-0808">Transferase</keyword>
<dbReference type="Proteomes" id="UP001153076">
    <property type="component" value="Unassembled WGS sequence"/>
</dbReference>
<protein>
    <recommendedName>
        <fullName evidence="2">Alkyl transferase</fullName>
        <ecNumber evidence="2">2.5.1.-</ecNumber>
    </recommendedName>
</protein>
<evidence type="ECO:0000313" key="3">
    <source>
        <dbReference type="EMBL" id="KAJ8430294.1"/>
    </source>
</evidence>
<dbReference type="NCBIfam" id="TIGR00055">
    <property type="entry name" value="uppS"/>
    <property type="match status" value="1"/>
</dbReference>
<keyword evidence="4" id="KW-1185">Reference proteome</keyword>
<accession>A0A9Q1JSN0</accession>
<dbReference type="GO" id="GO:0045547">
    <property type="term" value="F:ditrans,polycis-polyprenyl diphosphate synthase [(2E,6E)-farnesyl diphosphate specific] activity"/>
    <property type="evidence" value="ECO:0007669"/>
    <property type="project" value="TreeGrafter"/>
</dbReference>
<dbReference type="InterPro" id="IPR001441">
    <property type="entry name" value="UPP_synth-like"/>
</dbReference>
<dbReference type="CDD" id="cd00475">
    <property type="entry name" value="Cis_IPPS"/>
    <property type="match status" value="1"/>
</dbReference>
<dbReference type="GO" id="GO:0016094">
    <property type="term" value="P:polyprenol biosynthetic process"/>
    <property type="evidence" value="ECO:0007669"/>
    <property type="project" value="TreeGrafter"/>
</dbReference>
<dbReference type="InterPro" id="IPR036424">
    <property type="entry name" value="UPP_synth-like_sf"/>
</dbReference>
<dbReference type="PANTHER" id="PTHR10291">
    <property type="entry name" value="DEHYDRODOLICHYL DIPHOSPHATE SYNTHASE FAMILY MEMBER"/>
    <property type="match status" value="1"/>
</dbReference>
<sequence length="309" mass="35416">MLGLTKFPQRLQMMGRGKNKLLPPTSTSRPLLSCNANSRIANIYSGSIIGEGTNKNPIKNDRRPNEVYLKGAGLRPDRMPKHVVLMLDGSRRACEKNGMELTYEPFYRSFVMFAELCLKLGIPAASFAIFATCTWKRTSEDCNLILRQFQASIEDNLDKFKREGIKVSVIGQKWRFSKCLQDAIDTVEEATKNGEKLHIIYLVSYGARWDMVEAARTITKKVMAGEIEPEHIDEALVQQHLSTRVVRNNVANPDLLIRCGGKRRLSNFYLWQMTQAELYFSNLLLFDFGEAEFLDALRWFQQCDRRFGK</sequence>
<dbReference type="EMBL" id="JAKOGI010000809">
    <property type="protein sequence ID" value="KAJ8430294.1"/>
    <property type="molecule type" value="Genomic_DNA"/>
</dbReference>
<evidence type="ECO:0000256" key="1">
    <source>
        <dbReference type="ARBA" id="ARBA00022679"/>
    </source>
</evidence>